<organism evidence="1 2">
    <name type="scientific">Corynebacterium ammoniagenes DSM 20306</name>
    <dbReference type="NCBI Taxonomy" id="649754"/>
    <lineage>
        <taxon>Bacteria</taxon>
        <taxon>Bacillati</taxon>
        <taxon>Actinomycetota</taxon>
        <taxon>Actinomycetes</taxon>
        <taxon>Mycobacteriales</taxon>
        <taxon>Corynebacteriaceae</taxon>
        <taxon>Corynebacterium</taxon>
    </lineage>
</organism>
<sequence length="40" mass="4727">MKLHFESFRSALQAVYDLLRNCSVNHPKVNARHIRSTRVM</sequence>
<evidence type="ECO:0000313" key="1">
    <source>
        <dbReference type="EMBL" id="EFG82235.1"/>
    </source>
</evidence>
<name>A0ABN0AHC5_CORAM</name>
<keyword evidence="2" id="KW-1185">Reference proteome</keyword>
<protein>
    <submittedName>
        <fullName evidence="1">Uncharacterized protein</fullName>
    </submittedName>
</protein>
<dbReference type="Proteomes" id="UP000006015">
    <property type="component" value="Unassembled WGS sequence"/>
</dbReference>
<reference evidence="1 2" key="1">
    <citation type="submission" date="2010-04" db="EMBL/GenBank/DDBJ databases">
        <authorList>
            <person name="Weinstock G."/>
            <person name="Sodergren E."/>
            <person name="Clifton S."/>
            <person name="Fulton L."/>
            <person name="Fulton B."/>
            <person name="Courtney L."/>
            <person name="Fronick C."/>
            <person name="Harrison M."/>
            <person name="Strong C."/>
            <person name="Farmer C."/>
            <person name="Delahaunty K."/>
            <person name="Markovic C."/>
            <person name="Hall O."/>
            <person name="Minx P."/>
            <person name="Tomlinson C."/>
            <person name="Mitreva M."/>
            <person name="Hou S."/>
            <person name="Wollam A."/>
            <person name="Pepin K.H."/>
            <person name="Johnson M."/>
            <person name="Bhonagiri V."/>
            <person name="Zhang X."/>
            <person name="Suruliraj S."/>
            <person name="Warren W."/>
            <person name="Chinwalla A."/>
            <person name="Mardis E.R."/>
            <person name="Wilson R.K."/>
        </authorList>
    </citation>
    <scope>NUCLEOTIDE SEQUENCE [LARGE SCALE GENOMIC DNA]</scope>
    <source>
        <strain evidence="1 2">DSM 20306</strain>
    </source>
</reference>
<proteinExistence type="predicted"/>
<gene>
    <name evidence="1" type="ORF">HMPREF0281_00615</name>
</gene>
<accession>A0ABN0AHC5</accession>
<evidence type="ECO:0000313" key="2">
    <source>
        <dbReference type="Proteomes" id="UP000006015"/>
    </source>
</evidence>
<comment type="caution">
    <text evidence="1">The sequence shown here is derived from an EMBL/GenBank/DDBJ whole genome shotgun (WGS) entry which is preliminary data.</text>
</comment>
<dbReference type="EMBL" id="ADNS01000003">
    <property type="protein sequence ID" value="EFG82235.1"/>
    <property type="molecule type" value="Genomic_DNA"/>
</dbReference>